<evidence type="ECO:0000256" key="6">
    <source>
        <dbReference type="ARBA" id="ARBA00023270"/>
    </source>
</evidence>
<gene>
    <name evidence="8" type="primary">thiG</name>
    <name evidence="10" type="ORF">BSOLF_0560</name>
</gene>
<feature type="domain" description="Thiazole synthase ThiG" evidence="9">
    <location>
        <begin position="9"/>
        <end position="258"/>
    </location>
</feature>
<comment type="pathway">
    <text evidence="2 8">Cofactor biosynthesis; thiamine diphosphate biosynthesis.</text>
</comment>
<feature type="binding site" evidence="8">
    <location>
        <begin position="215"/>
        <end position="216"/>
    </location>
    <ligand>
        <name>1-deoxy-D-xylulose 5-phosphate</name>
        <dbReference type="ChEBI" id="CHEBI:57792"/>
    </ligand>
</feature>
<dbReference type="PANTHER" id="PTHR34266:SF2">
    <property type="entry name" value="THIAZOLE SYNTHASE"/>
    <property type="match status" value="1"/>
</dbReference>
<comment type="subunit">
    <text evidence="8">Homotetramer. Forms heterodimers with either ThiH or ThiS.</text>
</comment>
<dbReference type="InterPro" id="IPR013785">
    <property type="entry name" value="Aldolase_TIM"/>
</dbReference>
<dbReference type="HAMAP" id="MF_00443">
    <property type="entry name" value="ThiG"/>
    <property type="match status" value="1"/>
</dbReference>
<dbReference type="AlphaFoldDB" id="A0A2R6Y0M5"/>
<keyword evidence="4 8" id="KW-0808">Transferase</keyword>
<dbReference type="GO" id="GO:0005737">
    <property type="term" value="C:cytoplasm"/>
    <property type="evidence" value="ECO:0007669"/>
    <property type="project" value="UniProtKB-SubCell"/>
</dbReference>
<keyword evidence="5 8" id="KW-0784">Thiamine biosynthesis</keyword>
<dbReference type="EC" id="2.8.1.10" evidence="3 8"/>
<dbReference type="GO" id="GO:1990107">
    <property type="term" value="F:thiazole synthase activity"/>
    <property type="evidence" value="ECO:0007669"/>
    <property type="project" value="UniProtKB-EC"/>
</dbReference>
<keyword evidence="6 8" id="KW-0704">Schiff base</keyword>
<evidence type="ECO:0000313" key="10">
    <source>
        <dbReference type="EMBL" id="PTQ56220.1"/>
    </source>
</evidence>
<feature type="binding site" evidence="8">
    <location>
        <begin position="193"/>
        <end position="194"/>
    </location>
    <ligand>
        <name>1-deoxy-D-xylulose 5-phosphate</name>
        <dbReference type="ChEBI" id="CHEBI:57792"/>
    </ligand>
</feature>
<dbReference type="CDD" id="cd04728">
    <property type="entry name" value="ThiG"/>
    <property type="match status" value="1"/>
</dbReference>
<dbReference type="PANTHER" id="PTHR34266">
    <property type="entry name" value="THIAZOLE SYNTHASE"/>
    <property type="match status" value="1"/>
</dbReference>
<dbReference type="UniPathway" id="UPA00060"/>
<protein>
    <recommendedName>
        <fullName evidence="3 8">Thiazole synthase</fullName>
        <ecNumber evidence="3 8">2.8.1.10</ecNumber>
    </recommendedName>
</protein>
<dbReference type="Gene3D" id="3.20.20.70">
    <property type="entry name" value="Aldolase class I"/>
    <property type="match status" value="1"/>
</dbReference>
<evidence type="ECO:0000256" key="7">
    <source>
        <dbReference type="ARBA" id="ARBA00049897"/>
    </source>
</evidence>
<proteinExistence type="inferred from homology"/>
<dbReference type="InterPro" id="IPR033983">
    <property type="entry name" value="Thiazole_synthase_ThiG"/>
</dbReference>
<sequence length="264" mass="28276">MYDDDLLHIGPYIFRSRLFLGTGKYPDESTERAAIEASGAEVLTFALRRLPLADLGIESANASSILAHIDRTRHRLLPNTAGARTAEEAVRLARLARSSGLTDMIKVEIVSDDELLWPEPLETLKATEILVREGMIVLAYTSDDVALAKRLEEVGAHAVMPGAAPIGSGLGILNPYTIRWIKARLKVPVIVDAGLGSAADAALAMELGADAVLVNTAVAEARDPVMMAAAMKDAVHAGHTSYLAGRMPRREKAQSSSPTTNMIK</sequence>
<reference evidence="11" key="1">
    <citation type="journal article" date="2018" name="Sci. Rep.">
        <title>Lignite coal burning seam in the remote Altai Mountains harbors a hydrogen-driven thermophilic microbial community.</title>
        <authorList>
            <person name="Kadnikov V.V."/>
            <person name="Mardanov A.V."/>
            <person name="Ivasenko D.A."/>
            <person name="Antsiferov D.V."/>
            <person name="Beletsky A.V."/>
            <person name="Karnachuk O.V."/>
            <person name="Ravin N.V."/>
        </authorList>
    </citation>
    <scope>NUCLEOTIDE SEQUENCE [LARGE SCALE GENOMIC DNA]</scope>
</reference>
<dbReference type="Pfam" id="PF05690">
    <property type="entry name" value="ThiG"/>
    <property type="match status" value="1"/>
</dbReference>
<dbReference type="SUPFAM" id="SSF110399">
    <property type="entry name" value="ThiG-like"/>
    <property type="match status" value="1"/>
</dbReference>
<dbReference type="InterPro" id="IPR008867">
    <property type="entry name" value="ThiG"/>
</dbReference>
<comment type="caution">
    <text evidence="10">The sequence shown here is derived from an EMBL/GenBank/DDBJ whole genome shotgun (WGS) entry which is preliminary data.</text>
</comment>
<comment type="catalytic activity">
    <reaction evidence="7 8">
        <text>[ThiS sulfur-carrier protein]-C-terminal-Gly-aminoethanethioate + 2-iminoacetate + 1-deoxy-D-xylulose 5-phosphate = [ThiS sulfur-carrier protein]-C-terminal Gly-Gly + 2-[(2R,5Z)-2-carboxy-4-methylthiazol-5(2H)-ylidene]ethyl phosphate + 2 H2O + H(+)</text>
        <dbReference type="Rhea" id="RHEA:26297"/>
        <dbReference type="Rhea" id="RHEA-COMP:12909"/>
        <dbReference type="Rhea" id="RHEA-COMP:19908"/>
        <dbReference type="ChEBI" id="CHEBI:15377"/>
        <dbReference type="ChEBI" id="CHEBI:15378"/>
        <dbReference type="ChEBI" id="CHEBI:57792"/>
        <dbReference type="ChEBI" id="CHEBI:62899"/>
        <dbReference type="ChEBI" id="CHEBI:77846"/>
        <dbReference type="ChEBI" id="CHEBI:90778"/>
        <dbReference type="ChEBI" id="CHEBI:232372"/>
        <dbReference type="EC" id="2.8.1.10"/>
    </reaction>
</comment>
<keyword evidence="8" id="KW-0963">Cytoplasm</keyword>
<accession>A0A2R6Y0M5</accession>
<dbReference type="EMBL" id="PEBX01000038">
    <property type="protein sequence ID" value="PTQ56220.1"/>
    <property type="molecule type" value="Genomic_DNA"/>
</dbReference>
<feature type="active site" description="Schiff-base intermediate with DXP" evidence="8">
    <location>
        <position position="106"/>
    </location>
</feature>
<evidence type="ECO:0000256" key="5">
    <source>
        <dbReference type="ARBA" id="ARBA00022977"/>
    </source>
</evidence>
<feature type="binding site" evidence="8">
    <location>
        <position position="167"/>
    </location>
    <ligand>
        <name>1-deoxy-D-xylulose 5-phosphate</name>
        <dbReference type="ChEBI" id="CHEBI:57792"/>
    </ligand>
</feature>
<evidence type="ECO:0000256" key="2">
    <source>
        <dbReference type="ARBA" id="ARBA00004948"/>
    </source>
</evidence>
<comment type="function">
    <text evidence="1 8">Catalyzes the rearrangement of 1-deoxy-D-xylulose 5-phosphate (DXP) to produce the thiazole phosphate moiety of thiamine. Sulfur is provided by the thiocarboxylate moiety of the carrier protein ThiS. In vitro, sulfur can be provided by H(2)S.</text>
</comment>
<dbReference type="GO" id="GO:0009229">
    <property type="term" value="P:thiamine diphosphate biosynthetic process"/>
    <property type="evidence" value="ECO:0007669"/>
    <property type="project" value="UniProtKB-UniRule"/>
</dbReference>
<name>A0A2R6Y0M5_9BACL</name>
<organism evidence="10 11">
    <name type="scientific">Candidatus Carbonibacillus altaicus</name>
    <dbReference type="NCBI Taxonomy" id="2163959"/>
    <lineage>
        <taxon>Bacteria</taxon>
        <taxon>Bacillati</taxon>
        <taxon>Bacillota</taxon>
        <taxon>Bacilli</taxon>
        <taxon>Bacillales</taxon>
        <taxon>Candidatus Carbonibacillus</taxon>
    </lineage>
</organism>
<comment type="similarity">
    <text evidence="8">Belongs to the ThiG family.</text>
</comment>
<dbReference type="Proteomes" id="UP000244338">
    <property type="component" value="Unassembled WGS sequence"/>
</dbReference>
<evidence type="ECO:0000259" key="9">
    <source>
        <dbReference type="Pfam" id="PF05690"/>
    </source>
</evidence>
<comment type="subcellular location">
    <subcellularLocation>
        <location evidence="8">Cytoplasm</location>
    </subcellularLocation>
</comment>
<evidence type="ECO:0000256" key="8">
    <source>
        <dbReference type="HAMAP-Rule" id="MF_00443"/>
    </source>
</evidence>
<evidence type="ECO:0000313" key="11">
    <source>
        <dbReference type="Proteomes" id="UP000244338"/>
    </source>
</evidence>
<evidence type="ECO:0000256" key="3">
    <source>
        <dbReference type="ARBA" id="ARBA00011960"/>
    </source>
</evidence>
<evidence type="ECO:0000256" key="4">
    <source>
        <dbReference type="ARBA" id="ARBA00022679"/>
    </source>
</evidence>
<evidence type="ECO:0000256" key="1">
    <source>
        <dbReference type="ARBA" id="ARBA00002834"/>
    </source>
</evidence>